<dbReference type="InterPro" id="IPR040648">
    <property type="entry name" value="HMGXB3_CxC4"/>
</dbReference>
<evidence type="ECO:0000259" key="2">
    <source>
        <dbReference type="Pfam" id="PF18717"/>
    </source>
</evidence>
<keyword evidence="4" id="KW-1185">Reference proteome</keyword>
<evidence type="ECO:0000313" key="4">
    <source>
        <dbReference type="Proteomes" id="UP000284706"/>
    </source>
</evidence>
<comment type="caution">
    <text evidence="3">The sequence shown here is derived from an EMBL/GenBank/DDBJ whole genome shotgun (WGS) entry which is preliminary data.</text>
</comment>
<feature type="region of interest" description="Disordered" evidence="1">
    <location>
        <begin position="1"/>
        <end position="105"/>
    </location>
</feature>
<dbReference type="AlphaFoldDB" id="A0A409YQ68"/>
<dbReference type="Proteomes" id="UP000284706">
    <property type="component" value="Unassembled WGS sequence"/>
</dbReference>
<dbReference type="InParanoid" id="A0A409YQ68"/>
<organism evidence="3 4">
    <name type="scientific">Gymnopilus dilepis</name>
    <dbReference type="NCBI Taxonomy" id="231916"/>
    <lineage>
        <taxon>Eukaryota</taxon>
        <taxon>Fungi</taxon>
        <taxon>Dikarya</taxon>
        <taxon>Basidiomycota</taxon>
        <taxon>Agaricomycotina</taxon>
        <taxon>Agaricomycetes</taxon>
        <taxon>Agaricomycetidae</taxon>
        <taxon>Agaricales</taxon>
        <taxon>Agaricineae</taxon>
        <taxon>Hymenogastraceae</taxon>
        <taxon>Gymnopilus</taxon>
    </lineage>
</organism>
<reference evidence="3 4" key="1">
    <citation type="journal article" date="2018" name="Evol. Lett.">
        <title>Horizontal gene cluster transfer increased hallucinogenic mushroom diversity.</title>
        <authorList>
            <person name="Reynolds H.T."/>
            <person name="Vijayakumar V."/>
            <person name="Gluck-Thaler E."/>
            <person name="Korotkin H.B."/>
            <person name="Matheny P.B."/>
            <person name="Slot J.C."/>
        </authorList>
    </citation>
    <scope>NUCLEOTIDE SEQUENCE [LARGE SCALE GENOMIC DNA]</scope>
    <source>
        <strain evidence="3 4">SRW20</strain>
    </source>
</reference>
<evidence type="ECO:0000256" key="1">
    <source>
        <dbReference type="SAM" id="MobiDB-lite"/>
    </source>
</evidence>
<feature type="compositionally biased region" description="Polar residues" evidence="1">
    <location>
        <begin position="55"/>
        <end position="66"/>
    </location>
</feature>
<proteinExistence type="predicted"/>
<gene>
    <name evidence="3" type="ORF">CVT26_012228</name>
</gene>
<protein>
    <recommendedName>
        <fullName evidence="2">HMG domain-containing protein</fullName>
    </recommendedName>
</protein>
<dbReference type="EMBL" id="NHYE01000514">
    <property type="protein sequence ID" value="PPR05142.1"/>
    <property type="molecule type" value="Genomic_DNA"/>
</dbReference>
<evidence type="ECO:0000313" key="3">
    <source>
        <dbReference type="EMBL" id="PPR05142.1"/>
    </source>
</evidence>
<feature type="domain" description="HMG" evidence="2">
    <location>
        <begin position="376"/>
        <end position="503"/>
    </location>
</feature>
<name>A0A409YQ68_9AGAR</name>
<sequence>MDCDSPPPIIRYEKPPDSPLNIQYTWDEAEEAPIITPKRKSRMRGSERAPKRPKNASTLVKQSVGSRSDETRGSVAQGTAPPLPTPDAADVREPNDVANDMDASWFPLTDYDGGMGLGESEDVSSQEIRLEQDLEGGRLEQDLGGGEDPFPDFVAAVLSGECSMYQLTEQLYVVSGWNSKKQEATGSWYHMQSSNTHSEMLCLCPDADDKDVPCLHARFISDPISRTFFTKALQVDDNRCFLFYRCEEASGDSHQNLFSVPSQTRFSNVKHRAVVEHRGDDTGEGRWKCNRDPGATSCPHIVAARHSLQQHLKGDWNARDDGVREGQEDNVSYGGVYSEADGIVESVSYTPLPPPVWARIPSDPPAGPRATFKEVPSILRLDESSTCCCSKPRCMFNPLAPIIQKRCIVYTLTGAEETTIEVQKCSLCSHRFIGPDCQKVGIFNLNNRTLLAHDLLDDYSSAFSSSETPFVAWVQTVAQRYETRQCPIPFMSDKLFRQSWFSYMRLMELGTDMVCTKCGPTPDVTIWDGVTVAFSKKNLLPTLCPPTEPGPTSVARENVRLVPSLQMIDRRDLRLKMLSVLKGPKLSLLFEGGSLPGTNDPNFERNKALIERWAKIPDLLQGLRSINQSLANTFELHFGLHAVRSARVVPPVYYKFFTQLAAHENAIQFIPPIAFDGLRHFIRHPSKDAALKLRHTPALKALLHHEYLSGEIAPDTLAMCEWLYVRARATYLAMKVHNAPSPTETDVDVPAKPWLETGSCYGMPQIRDRPTYPGIIYESGLDQGGLDSTEPDVCRKYYSTYSKNRLTGGLINLHKMESGTESDYL</sequence>
<dbReference type="OrthoDB" id="5598737at2759"/>
<dbReference type="Pfam" id="PF18717">
    <property type="entry name" value="CxC4"/>
    <property type="match status" value="1"/>
</dbReference>
<accession>A0A409YQ68</accession>